<name>U1PE32_9EURY</name>
<organism evidence="1 2">
    <name type="scientific">Haloquadratum walsbyi J07HQW1</name>
    <dbReference type="NCBI Taxonomy" id="1238424"/>
    <lineage>
        <taxon>Archaea</taxon>
        <taxon>Methanobacteriati</taxon>
        <taxon>Methanobacteriota</taxon>
        <taxon>Stenosarchaea group</taxon>
        <taxon>Halobacteria</taxon>
        <taxon>Halobacteriales</taxon>
        <taxon>Haloferacaceae</taxon>
        <taxon>Haloquadratum</taxon>
    </lineage>
</organism>
<dbReference type="AlphaFoldDB" id="U1PE32"/>
<dbReference type="HOGENOM" id="CLU_3263728_0_0_2"/>
<evidence type="ECO:0000313" key="1">
    <source>
        <dbReference type="EMBL" id="ERG91852.1"/>
    </source>
</evidence>
<reference evidence="1 2" key="1">
    <citation type="journal article" date="2013" name="PLoS ONE">
        <title>Assembly-driven community genomics of a hypersaline microbial ecosystem.</title>
        <authorList>
            <person name="Podell S."/>
            <person name="Ugalde J.A."/>
            <person name="Narasingarao P."/>
            <person name="Banfield J.F."/>
            <person name="Heidelberg K.B."/>
            <person name="Allen E.E."/>
        </authorList>
    </citation>
    <scope>NUCLEOTIDE SEQUENCE [LARGE SCALE GENOMIC DNA]</scope>
    <source>
        <strain evidence="2">J07HQW1</strain>
    </source>
</reference>
<evidence type="ECO:0000313" key="2">
    <source>
        <dbReference type="Proteomes" id="UP000030649"/>
    </source>
</evidence>
<gene>
    <name evidence="1" type="ORF">J07HQW1_01886</name>
</gene>
<protein>
    <submittedName>
        <fullName evidence="1">Uncharacterized protein</fullName>
    </submittedName>
</protein>
<accession>U1PE32</accession>
<dbReference type="Proteomes" id="UP000030649">
    <property type="component" value="Unassembled WGS sequence"/>
</dbReference>
<sequence>MKMIMKLYTDIIRDITRVPIVCEKSEYGRCPEDVTEILDSQ</sequence>
<proteinExistence type="predicted"/>
<dbReference type="EMBL" id="KE356560">
    <property type="protein sequence ID" value="ERG91852.1"/>
    <property type="molecule type" value="Genomic_DNA"/>
</dbReference>